<name>A0A8B5YUH4_XANVA</name>
<gene>
    <name evidence="5" type="ORF">FQK01_24120</name>
</gene>
<proteinExistence type="inferred from homology"/>
<dbReference type="SUPFAM" id="SSF52540">
    <property type="entry name" value="P-loop containing nucleoside triphosphate hydrolases"/>
    <property type="match status" value="1"/>
</dbReference>
<feature type="domain" description="AAA+ ATPase" evidence="4">
    <location>
        <begin position="100"/>
        <end position="237"/>
    </location>
</feature>
<comment type="caution">
    <text evidence="5">The sequence shown here is derived from an EMBL/GenBank/DDBJ whole genome shotgun (WGS) entry which is preliminary data.</text>
</comment>
<accession>A0A8B5YUH4</accession>
<keyword evidence="3" id="KW-0067">ATP-binding</keyword>
<dbReference type="SMART" id="SM00382">
    <property type="entry name" value="AAA"/>
    <property type="match status" value="1"/>
</dbReference>
<dbReference type="AlphaFoldDB" id="A0A8B5YUH4"/>
<dbReference type="InterPro" id="IPR028350">
    <property type="entry name" value="DNAC/IstB-like"/>
</dbReference>
<evidence type="ECO:0000259" key="4">
    <source>
        <dbReference type="SMART" id="SM00382"/>
    </source>
</evidence>
<dbReference type="PANTHER" id="PTHR30050:SF4">
    <property type="entry name" value="ATP-BINDING PROTEIN RV3427C IN INSERTION SEQUENCE-RELATED"/>
    <property type="match status" value="1"/>
</dbReference>
<evidence type="ECO:0000256" key="3">
    <source>
        <dbReference type="ARBA" id="ARBA00022840"/>
    </source>
</evidence>
<comment type="similarity">
    <text evidence="1">Belongs to the IS21/IS1162 putative ATP-binding protein family.</text>
</comment>
<evidence type="ECO:0000256" key="2">
    <source>
        <dbReference type="ARBA" id="ARBA00022741"/>
    </source>
</evidence>
<dbReference type="PIRSF" id="PIRSF003073">
    <property type="entry name" value="DNAC_TnpB_IstB"/>
    <property type="match status" value="1"/>
</dbReference>
<dbReference type="GO" id="GO:0006260">
    <property type="term" value="P:DNA replication"/>
    <property type="evidence" value="ECO:0007669"/>
    <property type="project" value="TreeGrafter"/>
</dbReference>
<keyword evidence="6" id="KW-1185">Reference proteome</keyword>
<dbReference type="NCBIfam" id="NF006616">
    <property type="entry name" value="PRK09183.1"/>
    <property type="match status" value="1"/>
</dbReference>
<evidence type="ECO:0000313" key="5">
    <source>
        <dbReference type="EMBL" id="TWQ47147.1"/>
    </source>
</evidence>
<protein>
    <submittedName>
        <fullName evidence="5">AAA family ATPase</fullName>
    </submittedName>
</protein>
<sequence length="266" mass="29507">MQLQHQRIFELCGQLKLEAVAAHYPELASKAVTNQLSFADFLEGLLKNEVTTRQGRSRHMLARVAGFPVIKTLEQFDFTAAHGTSKKAIQELSGLAFVERAENLVLLGPSGVGKTHLAISLGYLATQAGMKTRFVSAADLMVAMIAAQRQDRLADFIRRNVMGPRLLIIDEIGYLPMSRDQANLFFQVVAKRYEKGSMVLTSNLPFGQWDQAFAGDTTLTAALLDRLLHHAHVIQIKGESFRLKDKRKAGIIPSRQTAEHIEVGQI</sequence>
<dbReference type="InterPro" id="IPR003593">
    <property type="entry name" value="AAA+_ATPase"/>
</dbReference>
<dbReference type="Pfam" id="PF01695">
    <property type="entry name" value="IstB_IS21"/>
    <property type="match status" value="1"/>
</dbReference>
<dbReference type="CDD" id="cd00009">
    <property type="entry name" value="AAA"/>
    <property type="match status" value="1"/>
</dbReference>
<dbReference type="RefSeq" id="WP_010362980.1">
    <property type="nucleotide sequence ID" value="NZ_CP034649.1"/>
</dbReference>
<dbReference type="NCBIfam" id="NF038214">
    <property type="entry name" value="IS21_help_AAA"/>
    <property type="match status" value="1"/>
</dbReference>
<evidence type="ECO:0000256" key="1">
    <source>
        <dbReference type="ARBA" id="ARBA00008059"/>
    </source>
</evidence>
<organism evidence="5 6">
    <name type="scientific">Xanthomonas vasicola</name>
    <dbReference type="NCBI Taxonomy" id="56459"/>
    <lineage>
        <taxon>Bacteria</taxon>
        <taxon>Pseudomonadati</taxon>
        <taxon>Pseudomonadota</taxon>
        <taxon>Gammaproteobacteria</taxon>
        <taxon>Lysobacterales</taxon>
        <taxon>Lysobacteraceae</taxon>
        <taxon>Xanthomonas</taxon>
    </lineage>
</organism>
<dbReference type="InterPro" id="IPR047661">
    <property type="entry name" value="IstB"/>
</dbReference>
<keyword evidence="2" id="KW-0547">Nucleotide-binding</keyword>
<dbReference type="GO" id="GO:0005524">
    <property type="term" value="F:ATP binding"/>
    <property type="evidence" value="ECO:0007669"/>
    <property type="project" value="UniProtKB-KW"/>
</dbReference>
<dbReference type="PANTHER" id="PTHR30050">
    <property type="entry name" value="CHROMOSOMAL REPLICATION INITIATOR PROTEIN DNAA"/>
    <property type="match status" value="1"/>
</dbReference>
<evidence type="ECO:0000313" key="6">
    <source>
        <dbReference type="Proteomes" id="UP000320455"/>
    </source>
</evidence>
<dbReference type="InterPro" id="IPR002611">
    <property type="entry name" value="IstB_ATP-bd"/>
</dbReference>
<dbReference type="InterPro" id="IPR027417">
    <property type="entry name" value="P-loop_NTPase"/>
</dbReference>
<dbReference type="FunFam" id="3.40.50.300:FF:000606">
    <property type="entry name" value="IS100 transposase orfB"/>
    <property type="match status" value="1"/>
</dbReference>
<reference evidence="6" key="1">
    <citation type="journal article" date="2020" name="Phytopathology">
        <title>Genomic acquisitions in emerging populations of Xanthomonas vasicola pv. vasculorum infecting corn in the U.S. and Argentina.</title>
        <authorList>
            <person name="Perez-Quintero A.L."/>
        </authorList>
    </citation>
    <scope>NUCLEOTIDE SEQUENCE [LARGE SCALE GENOMIC DNA]</scope>
    <source>
        <strain evidence="6">Xvh-L</strain>
    </source>
</reference>
<dbReference type="EMBL" id="VOCK01000156">
    <property type="protein sequence ID" value="TWQ47147.1"/>
    <property type="molecule type" value="Genomic_DNA"/>
</dbReference>
<dbReference type="Gene3D" id="3.40.50.300">
    <property type="entry name" value="P-loop containing nucleotide triphosphate hydrolases"/>
    <property type="match status" value="1"/>
</dbReference>
<dbReference type="Proteomes" id="UP000320455">
    <property type="component" value="Unassembled WGS sequence"/>
</dbReference>